<feature type="chain" id="PRO_5013304243" description="Mucoidy inhibitor MuiA family protein" evidence="2">
    <location>
        <begin position="20"/>
        <end position="541"/>
    </location>
</feature>
<evidence type="ECO:0000256" key="1">
    <source>
        <dbReference type="SAM" id="Coils"/>
    </source>
</evidence>
<feature type="signal peptide" evidence="2">
    <location>
        <begin position="1"/>
        <end position="19"/>
    </location>
</feature>
<dbReference type="RefSeq" id="WP_095910887.1">
    <property type="nucleotide sequence ID" value="NZ_CP022386.1"/>
</dbReference>
<reference evidence="6" key="1">
    <citation type="submission" date="2017-06" db="EMBL/GenBank/DDBJ databases">
        <title>Capnocytophaga spp. assemblies.</title>
        <authorList>
            <person name="Gulvik C.A."/>
        </authorList>
    </citation>
    <scope>NUCLEOTIDE SEQUENCE [LARGE SCALE GENOMIC DNA]</scope>
    <source>
        <strain evidence="6">H1496</strain>
    </source>
</reference>
<dbReference type="KEGG" id="cgh:CGC50_11230"/>
<evidence type="ECO:0000313" key="5">
    <source>
        <dbReference type="EMBL" id="ATA87667.1"/>
    </source>
</evidence>
<dbReference type="Pfam" id="PF13598">
    <property type="entry name" value="DUF4139"/>
    <property type="match status" value="1"/>
</dbReference>
<sequence>MKRLFLAIVALSMSMVAQQKPIFTQGKIQQATVYFTGVDLTHTASANIPKGTSELVIKNVANSLSEETIRVLAPSNVTVLSVQFTSRYMQEYEVEKNSPALKRVQDSLTLLEKQLKKLRNQRYTEEKTISLLDGNNTLKGSQDGIAIGDIPKLMDYYTAKRTELLNSIDVLKEKEETLTTAIAKLNAKLDVNASQEEKLSNGKIILQLMSPVAQKADFQVSYISNRATWRPFYELRADRLSAPIHLLYKGQISQSTGVDWKGVKLSLSSGNPNKSNQFPVLEAWHLYFGRETYEYTGARNAAPLGYAKVTADASLKRADVEKMVLEESSVAEYTTVAENQLNVSFDIDTPYDILSNGKAHSVSLQELDLKADYKYYTAPRVDKEVYLVAAVEDYSKYNLLSGEANIVFEGLYVGKTYIEPNQTNETLNVTMGNDRKISVKREKISDKSQTKFISGNKEQIFTYDIILRNNKKEKVDLVLKDQYPISTDKSMEVELLESSKAIVDDKTHILTWELTLKPNETKTFRLSYKVKYPRDRVIGNL</sequence>
<feature type="coiled-coil region" evidence="1">
    <location>
        <begin position="101"/>
        <end position="128"/>
    </location>
</feature>
<feature type="domain" description="DUF4140" evidence="4">
    <location>
        <begin position="31"/>
        <end position="132"/>
    </location>
</feature>
<keyword evidence="1" id="KW-0175">Coiled coil</keyword>
<evidence type="ECO:0000259" key="3">
    <source>
        <dbReference type="Pfam" id="PF13598"/>
    </source>
</evidence>
<dbReference type="EMBL" id="CP022386">
    <property type="protein sequence ID" value="ATA87667.1"/>
    <property type="molecule type" value="Genomic_DNA"/>
</dbReference>
<organism evidence="5 6">
    <name type="scientific">Capnocytophaga gingivalis</name>
    <dbReference type="NCBI Taxonomy" id="1017"/>
    <lineage>
        <taxon>Bacteria</taxon>
        <taxon>Pseudomonadati</taxon>
        <taxon>Bacteroidota</taxon>
        <taxon>Flavobacteriia</taxon>
        <taxon>Flavobacteriales</taxon>
        <taxon>Flavobacteriaceae</taxon>
        <taxon>Capnocytophaga</taxon>
    </lineage>
</organism>
<dbReference type="NCBIfam" id="TIGR02231">
    <property type="entry name" value="mucoidy inhibitor MuiA family protein"/>
    <property type="match status" value="1"/>
</dbReference>
<feature type="domain" description="DUF4139" evidence="3">
    <location>
        <begin position="219"/>
        <end position="534"/>
    </location>
</feature>
<name>A0A250FUN6_9FLAO</name>
<dbReference type="PANTHER" id="PTHR31005">
    <property type="entry name" value="DUF4139 DOMAIN-CONTAINING PROTEIN"/>
    <property type="match status" value="1"/>
</dbReference>
<dbReference type="InterPro" id="IPR025554">
    <property type="entry name" value="DUF4140"/>
</dbReference>
<keyword evidence="2" id="KW-0732">Signal</keyword>
<dbReference type="PANTHER" id="PTHR31005:SF8">
    <property type="entry name" value="DUF4139 DOMAIN-CONTAINING PROTEIN"/>
    <property type="match status" value="1"/>
</dbReference>
<dbReference type="GeneID" id="84809119"/>
<proteinExistence type="predicted"/>
<evidence type="ECO:0000313" key="6">
    <source>
        <dbReference type="Proteomes" id="UP000217250"/>
    </source>
</evidence>
<gene>
    <name evidence="5" type="ORF">CGC50_11230</name>
</gene>
<dbReference type="Pfam" id="PF13600">
    <property type="entry name" value="DUF4140"/>
    <property type="match status" value="1"/>
</dbReference>
<accession>A0A250FUN6</accession>
<dbReference type="Proteomes" id="UP000217250">
    <property type="component" value="Chromosome"/>
</dbReference>
<protein>
    <recommendedName>
        <fullName evidence="7">Mucoidy inhibitor MuiA family protein</fullName>
    </recommendedName>
</protein>
<evidence type="ECO:0008006" key="7">
    <source>
        <dbReference type="Google" id="ProtNLM"/>
    </source>
</evidence>
<dbReference type="AlphaFoldDB" id="A0A250FUN6"/>
<dbReference type="InterPro" id="IPR011935">
    <property type="entry name" value="CHP02231"/>
</dbReference>
<dbReference type="InterPro" id="IPR037291">
    <property type="entry name" value="DUF4139"/>
</dbReference>
<evidence type="ECO:0000256" key="2">
    <source>
        <dbReference type="SAM" id="SignalP"/>
    </source>
</evidence>
<evidence type="ECO:0000259" key="4">
    <source>
        <dbReference type="Pfam" id="PF13600"/>
    </source>
</evidence>
<dbReference type="OrthoDB" id="634585at2"/>